<dbReference type="InterPro" id="IPR013022">
    <property type="entry name" value="Xyl_isomerase-like_TIM-brl"/>
</dbReference>
<reference evidence="3 4" key="1">
    <citation type="submission" date="2019-03" db="EMBL/GenBank/DDBJ databases">
        <title>Whole genome sequence of Arthrobacter sp JH1-1.</title>
        <authorList>
            <person name="Trinh H.N."/>
        </authorList>
    </citation>
    <scope>NUCLEOTIDE SEQUENCE [LARGE SCALE GENOMIC DNA]</scope>
    <source>
        <strain evidence="3 4">JH1-1</strain>
    </source>
</reference>
<evidence type="ECO:0000313" key="4">
    <source>
        <dbReference type="Proteomes" id="UP000295511"/>
    </source>
</evidence>
<name>A0A4R5K6K5_9MICC</name>
<dbReference type="InterPro" id="IPR036237">
    <property type="entry name" value="Xyl_isomerase-like_sf"/>
</dbReference>
<keyword evidence="4" id="KW-1185">Reference proteome</keyword>
<evidence type="ECO:0000259" key="2">
    <source>
        <dbReference type="Pfam" id="PF01261"/>
    </source>
</evidence>
<dbReference type="Pfam" id="PF01261">
    <property type="entry name" value="AP_endonuc_2"/>
    <property type="match status" value="1"/>
</dbReference>
<dbReference type="PANTHER" id="PTHR12110">
    <property type="entry name" value="HYDROXYPYRUVATE ISOMERASE"/>
    <property type="match status" value="1"/>
</dbReference>
<dbReference type="RefSeq" id="WP_133206666.1">
    <property type="nucleotide sequence ID" value="NZ_SMRU01000042.1"/>
</dbReference>
<organism evidence="3 4">
    <name type="scientific">Arthrobacter terricola</name>
    <dbReference type="NCBI Taxonomy" id="2547396"/>
    <lineage>
        <taxon>Bacteria</taxon>
        <taxon>Bacillati</taxon>
        <taxon>Actinomycetota</taxon>
        <taxon>Actinomycetes</taxon>
        <taxon>Micrococcales</taxon>
        <taxon>Micrococcaceae</taxon>
        <taxon>Arthrobacter</taxon>
    </lineage>
</organism>
<evidence type="ECO:0000256" key="1">
    <source>
        <dbReference type="ARBA" id="ARBA00023277"/>
    </source>
</evidence>
<dbReference type="EMBL" id="SMRU01000042">
    <property type="protein sequence ID" value="TDF88901.1"/>
    <property type="molecule type" value="Genomic_DNA"/>
</dbReference>
<dbReference type="SUPFAM" id="SSF51658">
    <property type="entry name" value="Xylose isomerase-like"/>
    <property type="match status" value="1"/>
</dbReference>
<protein>
    <submittedName>
        <fullName evidence="3">Sugar phosphate isomerase/epimerase</fullName>
    </submittedName>
</protein>
<accession>A0A4R5K6K5</accession>
<comment type="caution">
    <text evidence="3">The sequence shown here is derived from an EMBL/GenBank/DDBJ whole genome shotgun (WGS) entry which is preliminary data.</text>
</comment>
<dbReference type="GO" id="GO:0016853">
    <property type="term" value="F:isomerase activity"/>
    <property type="evidence" value="ECO:0007669"/>
    <property type="project" value="UniProtKB-KW"/>
</dbReference>
<dbReference type="OrthoDB" id="104997at2"/>
<keyword evidence="1" id="KW-0119">Carbohydrate metabolism</keyword>
<gene>
    <name evidence="3" type="ORF">E1809_23400</name>
</gene>
<sequence length="300" mass="32298">MKFSVFTASTPDWSPEEAATKLAGQGWDGIEWRVTDQAETAEPGFWAGNRATWPMTGLEESIPEIARITAESGLEFSGLGGYARCDNHDDVERVLAATAALGAKQVRVNVLPLGNSTMGGGEPSGLSYPELFQATREHYEWVAARAAHHGVKALVELHHGTVTASASSARRLLEGLDPQHVGVIHDLGNLLIEGWESPLPALQLLGPYLAHVHVKNTRWVRTESRDESGAAVWANEWAPLTEGQGSVLAYFRALADVGYDSWVTAEDFSTEVPLEERTASNLAYLRNAAALAGFAVTAPA</sequence>
<keyword evidence="3" id="KW-0413">Isomerase</keyword>
<dbReference type="PANTHER" id="PTHR12110:SF41">
    <property type="entry name" value="INOSOSE DEHYDRATASE"/>
    <property type="match status" value="1"/>
</dbReference>
<dbReference type="Proteomes" id="UP000295511">
    <property type="component" value="Unassembled WGS sequence"/>
</dbReference>
<dbReference type="AlphaFoldDB" id="A0A4R5K6K5"/>
<dbReference type="InterPro" id="IPR050312">
    <property type="entry name" value="IolE/XylAMocC-like"/>
</dbReference>
<feature type="domain" description="Xylose isomerase-like TIM barrel" evidence="2">
    <location>
        <begin position="42"/>
        <end position="287"/>
    </location>
</feature>
<evidence type="ECO:0000313" key="3">
    <source>
        <dbReference type="EMBL" id="TDF88901.1"/>
    </source>
</evidence>
<proteinExistence type="predicted"/>
<dbReference type="Gene3D" id="3.20.20.150">
    <property type="entry name" value="Divalent-metal-dependent TIM barrel enzymes"/>
    <property type="match status" value="1"/>
</dbReference>